<feature type="transmembrane region" description="Helical" evidence="6">
    <location>
        <begin position="300"/>
        <end position="328"/>
    </location>
</feature>
<evidence type="ECO:0000256" key="4">
    <source>
        <dbReference type="ARBA" id="ARBA00022989"/>
    </source>
</evidence>
<feature type="transmembrane region" description="Helical" evidence="6">
    <location>
        <begin position="100"/>
        <end position="122"/>
    </location>
</feature>
<feature type="transmembrane region" description="Helical" evidence="6">
    <location>
        <begin position="134"/>
        <end position="154"/>
    </location>
</feature>
<dbReference type="InterPro" id="IPR029020">
    <property type="entry name" value="Ammonium/urea_transptr"/>
</dbReference>
<dbReference type="GO" id="GO:0097272">
    <property type="term" value="P:ammonium homeostasis"/>
    <property type="evidence" value="ECO:0007669"/>
    <property type="project" value="TreeGrafter"/>
</dbReference>
<keyword evidence="9" id="KW-1185">Reference proteome</keyword>
<evidence type="ECO:0000256" key="5">
    <source>
        <dbReference type="ARBA" id="ARBA00023136"/>
    </source>
</evidence>
<dbReference type="PANTHER" id="PTHR11730">
    <property type="entry name" value="AMMONIUM TRANSPORTER"/>
    <property type="match status" value="1"/>
</dbReference>
<proteinExistence type="inferred from homology"/>
<evidence type="ECO:0000313" key="8">
    <source>
        <dbReference type="EMBL" id="GCC22812.1"/>
    </source>
</evidence>
<gene>
    <name evidence="8" type="ORF">chiPu_0001202</name>
</gene>
<comment type="subcellular location">
    <subcellularLocation>
        <location evidence="1">Membrane</location>
        <topology evidence="1">Multi-pass membrane protein</topology>
    </subcellularLocation>
</comment>
<evidence type="ECO:0000313" key="9">
    <source>
        <dbReference type="Proteomes" id="UP000287033"/>
    </source>
</evidence>
<dbReference type="GO" id="GO:0005886">
    <property type="term" value="C:plasma membrane"/>
    <property type="evidence" value="ECO:0007669"/>
    <property type="project" value="InterPro"/>
</dbReference>
<feature type="domain" description="Ammonium transporter AmtB-like" evidence="7">
    <location>
        <begin position="50"/>
        <end position="428"/>
    </location>
</feature>
<dbReference type="AlphaFoldDB" id="A0A401RXE7"/>
<organism evidence="8 9">
    <name type="scientific">Chiloscyllium punctatum</name>
    <name type="common">Brownbanded bambooshark</name>
    <name type="synonym">Hemiscyllium punctatum</name>
    <dbReference type="NCBI Taxonomy" id="137246"/>
    <lineage>
        <taxon>Eukaryota</taxon>
        <taxon>Metazoa</taxon>
        <taxon>Chordata</taxon>
        <taxon>Craniata</taxon>
        <taxon>Vertebrata</taxon>
        <taxon>Chondrichthyes</taxon>
        <taxon>Elasmobranchii</taxon>
        <taxon>Galeomorphii</taxon>
        <taxon>Galeoidea</taxon>
        <taxon>Orectolobiformes</taxon>
        <taxon>Hemiscylliidae</taxon>
        <taxon>Chiloscyllium</taxon>
    </lineage>
</organism>
<feature type="transmembrane region" description="Helical" evidence="6">
    <location>
        <begin position="263"/>
        <end position="280"/>
    </location>
</feature>
<keyword evidence="5 6" id="KW-0472">Membrane</keyword>
<protein>
    <recommendedName>
        <fullName evidence="7">Ammonium transporter AmtB-like domain-containing protein</fullName>
    </recommendedName>
</protein>
<keyword evidence="4 6" id="KW-1133">Transmembrane helix</keyword>
<feature type="transmembrane region" description="Helical" evidence="6">
    <location>
        <begin position="68"/>
        <end position="88"/>
    </location>
</feature>
<feature type="transmembrane region" description="Helical" evidence="6">
    <location>
        <begin position="192"/>
        <end position="211"/>
    </location>
</feature>
<feature type="non-terminal residue" evidence="8">
    <location>
        <position position="1"/>
    </location>
</feature>
<dbReference type="PRINTS" id="PR00342">
    <property type="entry name" value="RHESUSRHD"/>
</dbReference>
<evidence type="ECO:0000256" key="3">
    <source>
        <dbReference type="ARBA" id="ARBA00022692"/>
    </source>
</evidence>
<dbReference type="Proteomes" id="UP000287033">
    <property type="component" value="Unassembled WGS sequence"/>
</dbReference>
<dbReference type="GO" id="GO:0008519">
    <property type="term" value="F:ammonium channel activity"/>
    <property type="evidence" value="ECO:0007669"/>
    <property type="project" value="InterPro"/>
</dbReference>
<evidence type="ECO:0000259" key="7">
    <source>
        <dbReference type="Pfam" id="PF00909"/>
    </source>
</evidence>
<name>A0A401RXE7_CHIPU</name>
<accession>A0A401RXE7</accession>
<comment type="caution">
    <text evidence="8">The sequence shown here is derived from an EMBL/GenBank/DDBJ whole genome shotgun (WGS) entry which is preliminary data.</text>
</comment>
<feature type="transmembrane region" description="Helical" evidence="6">
    <location>
        <begin position="231"/>
        <end position="251"/>
    </location>
</feature>
<comment type="similarity">
    <text evidence="2">Belongs to the ammonium transporter (TC 2.A.49) family. Rh subfamily.</text>
</comment>
<dbReference type="Gene3D" id="1.10.3430.10">
    <property type="entry name" value="Ammonium transporter AmtB like domains"/>
    <property type="match status" value="1"/>
</dbReference>
<feature type="transmembrane region" description="Helical" evidence="6">
    <location>
        <begin position="34"/>
        <end position="56"/>
    </location>
</feature>
<dbReference type="SUPFAM" id="SSF111352">
    <property type="entry name" value="Ammonium transporter"/>
    <property type="match status" value="1"/>
</dbReference>
<dbReference type="STRING" id="137246.A0A401RXE7"/>
<feature type="transmembrane region" description="Helical" evidence="6">
    <location>
        <begin position="349"/>
        <end position="370"/>
    </location>
</feature>
<reference evidence="8 9" key="1">
    <citation type="journal article" date="2018" name="Nat. Ecol. Evol.">
        <title>Shark genomes provide insights into elasmobranch evolution and the origin of vertebrates.</title>
        <authorList>
            <person name="Hara Y"/>
            <person name="Yamaguchi K"/>
            <person name="Onimaru K"/>
            <person name="Kadota M"/>
            <person name="Koyanagi M"/>
            <person name="Keeley SD"/>
            <person name="Tatsumi K"/>
            <person name="Tanaka K"/>
            <person name="Motone F"/>
            <person name="Kageyama Y"/>
            <person name="Nozu R"/>
            <person name="Adachi N"/>
            <person name="Nishimura O"/>
            <person name="Nakagawa R"/>
            <person name="Tanegashima C"/>
            <person name="Kiyatake I"/>
            <person name="Matsumoto R"/>
            <person name="Murakumo K"/>
            <person name="Nishida K"/>
            <person name="Terakita A"/>
            <person name="Kuratani S"/>
            <person name="Sato K"/>
            <person name="Hyodo S Kuraku.S."/>
        </authorList>
    </citation>
    <scope>NUCLEOTIDE SEQUENCE [LARGE SCALE GENOMIC DNA]</scope>
</reference>
<sequence>RTLHIFILLTFNRKEKVAQIFRKSTMSPKLGPNIGISFALLALSLQCIIIVLFVLYLDYPEYSSKKYIATYAVFQDVNTMVFLGFGFMTTFLKRYARSGIAFTMLLAAFALQWATILESLFFDSKNSKIRINMTSILHADLSVVSALVSMGAILGNTSPIQLLLMAILEVTCFTTNKWLLMYLFQFDRKTSAMHLHLFGAMFGLTASRILYRPGLRKGHEKEGSLPISNLFSMIGTCFLWMFWPSFNAALLDVNSEKAVFNTYYALAACTVATFAISSHIHNEGKIDMSHIRNATLAGGVAVGLSAPLIPSAYIAMIIGFIAGVISTLGMKYLKGRLELYLKLHDTSGILYTHGLPGIMGCIVYVVLLSVPSVSEDLQRVKVSHADYWQTALFVTMTMGSLTGFVTGFILKLNIWKQPSDMKCYDDQIYWEFPHLATII</sequence>
<evidence type="ECO:0000256" key="2">
    <source>
        <dbReference type="ARBA" id="ARBA00011036"/>
    </source>
</evidence>
<evidence type="ECO:0000256" key="1">
    <source>
        <dbReference type="ARBA" id="ARBA00004141"/>
    </source>
</evidence>
<dbReference type="PANTHER" id="PTHR11730:SF43">
    <property type="entry name" value="BLOOD GROUP RH(CE) POLYPEPTIDE-RELATED"/>
    <property type="match status" value="1"/>
</dbReference>
<keyword evidence="3 6" id="KW-0812">Transmembrane</keyword>
<dbReference type="InterPro" id="IPR024041">
    <property type="entry name" value="NH4_transpt_AmtB-like_dom"/>
</dbReference>
<evidence type="ECO:0000256" key="6">
    <source>
        <dbReference type="SAM" id="Phobius"/>
    </source>
</evidence>
<feature type="transmembrane region" description="Helical" evidence="6">
    <location>
        <begin position="390"/>
        <end position="412"/>
    </location>
</feature>
<dbReference type="OrthoDB" id="534912at2759"/>
<dbReference type="OMA" id="MNEIHIS"/>
<dbReference type="InterPro" id="IPR002229">
    <property type="entry name" value="RhesusRHD"/>
</dbReference>
<dbReference type="Pfam" id="PF00909">
    <property type="entry name" value="Ammonium_transp"/>
    <property type="match status" value="1"/>
</dbReference>
<dbReference type="EMBL" id="BEZZ01000018">
    <property type="protein sequence ID" value="GCC22812.1"/>
    <property type="molecule type" value="Genomic_DNA"/>
</dbReference>